<dbReference type="InterPro" id="IPR009794">
    <property type="entry name" value="ASRT"/>
</dbReference>
<keyword evidence="3" id="KW-1185">Reference proteome</keyword>
<dbReference type="InterPro" id="IPR036698">
    <property type="entry name" value="TM1070-like_sf"/>
</dbReference>
<gene>
    <name evidence="2" type="ORF">C491_20062</name>
</gene>
<dbReference type="PIRSF" id="PIRSF008711">
    <property type="entry name" value="UCP008711"/>
    <property type="match status" value="1"/>
</dbReference>
<proteinExistence type="predicted"/>
<organism evidence="2 3">
    <name type="scientific">Natronococcus amylolyticus DSM 10524</name>
    <dbReference type="NCBI Taxonomy" id="1227497"/>
    <lineage>
        <taxon>Archaea</taxon>
        <taxon>Methanobacteriati</taxon>
        <taxon>Methanobacteriota</taxon>
        <taxon>Stenosarchaea group</taxon>
        <taxon>Halobacteria</taxon>
        <taxon>Halobacteriales</taxon>
        <taxon>Natrialbaceae</taxon>
        <taxon>Natronococcus</taxon>
    </lineage>
</organism>
<dbReference type="SUPFAM" id="SSF89232">
    <property type="entry name" value="Hypothetical protein TM1070"/>
    <property type="match status" value="1"/>
</dbReference>
<evidence type="ECO:0000313" key="2">
    <source>
        <dbReference type="EMBL" id="ELY54124.1"/>
    </source>
</evidence>
<dbReference type="Gene3D" id="2.60.290.11">
    <property type="entry name" value="TM1070-like"/>
    <property type="match status" value="1"/>
</dbReference>
<dbReference type="Pfam" id="PF07100">
    <property type="entry name" value="ASRT"/>
    <property type="match status" value="1"/>
</dbReference>
<dbReference type="RefSeq" id="WP_005559514.1">
    <property type="nucleotide sequence ID" value="NZ_AOIB01000038.1"/>
</dbReference>
<name>L9WXC0_9EURY</name>
<reference evidence="2 3" key="1">
    <citation type="journal article" date="2014" name="PLoS Genet.">
        <title>Phylogenetically driven sequencing of extremely halophilic archaea reveals strategies for static and dynamic osmo-response.</title>
        <authorList>
            <person name="Becker E.A."/>
            <person name="Seitzer P.M."/>
            <person name="Tritt A."/>
            <person name="Larsen D."/>
            <person name="Krusor M."/>
            <person name="Yao A.I."/>
            <person name="Wu D."/>
            <person name="Madern D."/>
            <person name="Eisen J.A."/>
            <person name="Darling A.E."/>
            <person name="Facciotti M.T."/>
        </authorList>
    </citation>
    <scope>NUCLEOTIDE SEQUENCE [LARGE SCALE GENOMIC DNA]</scope>
    <source>
        <strain evidence="2 3">DSM 10524</strain>
    </source>
</reference>
<feature type="region of interest" description="Disordered" evidence="1">
    <location>
        <begin position="1"/>
        <end position="27"/>
    </location>
</feature>
<comment type="caution">
    <text evidence="2">The sequence shown here is derived from an EMBL/GenBank/DDBJ whole genome shotgun (WGS) entry which is preliminary data.</text>
</comment>
<dbReference type="PATRIC" id="fig|1227497.3.peg.4110"/>
<dbReference type="EMBL" id="AOIB01000038">
    <property type="protein sequence ID" value="ELY54124.1"/>
    <property type="molecule type" value="Genomic_DNA"/>
</dbReference>
<accession>L9WXC0</accession>
<dbReference type="eggNOG" id="arCOG13485">
    <property type="taxonomic scope" value="Archaea"/>
</dbReference>
<sequence>MTGKHTWAIPEGYIPEESTGPEPEMESHETVCVLNTNDEAASIELTLYFTDREPVGPYELTVPAERTRHFRFNDLEDPEPVPKGEDFASVLESDVPVVCQHTRLDSRQAENALLTTIAHPGE</sequence>
<evidence type="ECO:0000313" key="3">
    <source>
        <dbReference type="Proteomes" id="UP000011688"/>
    </source>
</evidence>
<protein>
    <recommendedName>
        <fullName evidence="4">Sensory rhodopsin transducer</fullName>
    </recommendedName>
</protein>
<evidence type="ECO:0000256" key="1">
    <source>
        <dbReference type="SAM" id="MobiDB-lite"/>
    </source>
</evidence>
<evidence type="ECO:0008006" key="4">
    <source>
        <dbReference type="Google" id="ProtNLM"/>
    </source>
</evidence>
<dbReference type="STRING" id="1227497.C491_20062"/>
<dbReference type="OrthoDB" id="228104at2157"/>
<dbReference type="AlphaFoldDB" id="L9WXC0"/>
<dbReference type="Proteomes" id="UP000011688">
    <property type="component" value="Unassembled WGS sequence"/>
</dbReference>